<protein>
    <recommendedName>
        <fullName evidence="2">Universal stress protein</fullName>
    </recommendedName>
</protein>
<dbReference type="PANTHER" id="PTHR46268">
    <property type="entry name" value="STRESS RESPONSE PROTEIN NHAX"/>
    <property type="match status" value="1"/>
</dbReference>
<dbReference type="InterPro" id="IPR006015">
    <property type="entry name" value="Universal_stress_UspA"/>
</dbReference>
<dbReference type="Gene3D" id="3.40.50.620">
    <property type="entry name" value="HUPs"/>
    <property type="match status" value="1"/>
</dbReference>
<dbReference type="SUPFAM" id="SSF52402">
    <property type="entry name" value="Adenine nucleotide alpha hydrolases-like"/>
    <property type="match status" value="1"/>
</dbReference>
<dbReference type="Pfam" id="PF00582">
    <property type="entry name" value="Usp"/>
    <property type="match status" value="1"/>
</dbReference>
<accession>A0A172YE61</accession>
<evidence type="ECO:0000313" key="4">
    <source>
        <dbReference type="EMBL" id="ANF57255.1"/>
    </source>
</evidence>
<name>A0A172YE61_9GAMM</name>
<dbReference type="STRING" id="376489.A5892_07085"/>
<gene>
    <name evidence="4" type="ORF">A5892_07085</name>
</gene>
<evidence type="ECO:0000313" key="5">
    <source>
        <dbReference type="Proteomes" id="UP000077875"/>
    </source>
</evidence>
<dbReference type="PANTHER" id="PTHR46268:SF15">
    <property type="entry name" value="UNIVERSAL STRESS PROTEIN HP_0031"/>
    <property type="match status" value="1"/>
</dbReference>
<reference evidence="4 5" key="1">
    <citation type="submission" date="2016-04" db="EMBL/GenBank/DDBJ databases">
        <title>Complete Genome Sequence of Halotalea alkalilenta IHB B 13600.</title>
        <authorList>
            <person name="Swarnkar M.K."/>
            <person name="Sharma A."/>
            <person name="Kaushal K."/>
            <person name="Soni R."/>
            <person name="Rana S."/>
            <person name="Singh A.K."/>
            <person name="Gulati A."/>
        </authorList>
    </citation>
    <scope>NUCLEOTIDE SEQUENCE [LARGE SCALE GENOMIC DNA]</scope>
    <source>
        <strain evidence="4 5">IHB B 13600</strain>
    </source>
</reference>
<dbReference type="KEGG" id="haa:A5892_07085"/>
<dbReference type="EMBL" id="CP015243">
    <property type="protein sequence ID" value="ANF57255.1"/>
    <property type="molecule type" value="Genomic_DNA"/>
</dbReference>
<feature type="domain" description="UspA" evidence="3">
    <location>
        <begin position="1"/>
        <end position="150"/>
    </location>
</feature>
<dbReference type="PIRSF" id="PIRSF006276">
    <property type="entry name" value="UspA"/>
    <property type="match status" value="1"/>
</dbReference>
<evidence type="ECO:0000256" key="2">
    <source>
        <dbReference type="PIRNR" id="PIRNR006276"/>
    </source>
</evidence>
<dbReference type="CDD" id="cd00293">
    <property type="entry name" value="USP-like"/>
    <property type="match status" value="1"/>
</dbReference>
<dbReference type="AlphaFoldDB" id="A0A172YE61"/>
<organism evidence="4 5">
    <name type="scientific">Halotalea alkalilenta</name>
    <dbReference type="NCBI Taxonomy" id="376489"/>
    <lineage>
        <taxon>Bacteria</taxon>
        <taxon>Pseudomonadati</taxon>
        <taxon>Pseudomonadota</taxon>
        <taxon>Gammaproteobacteria</taxon>
        <taxon>Oceanospirillales</taxon>
        <taxon>Halomonadaceae</taxon>
        <taxon>Halotalea</taxon>
    </lineage>
</organism>
<dbReference type="PRINTS" id="PR01438">
    <property type="entry name" value="UNVRSLSTRESS"/>
</dbReference>
<comment type="subcellular location">
    <subcellularLocation>
        <location evidence="2">Cytoplasm</location>
    </subcellularLocation>
</comment>
<keyword evidence="5" id="KW-1185">Reference proteome</keyword>
<dbReference type="InterPro" id="IPR006016">
    <property type="entry name" value="UspA"/>
</dbReference>
<dbReference type="RefSeq" id="WP_064122211.1">
    <property type="nucleotide sequence ID" value="NZ_CP015243.1"/>
</dbReference>
<keyword evidence="2" id="KW-0963">Cytoplasm</keyword>
<dbReference type="GO" id="GO:0005737">
    <property type="term" value="C:cytoplasm"/>
    <property type="evidence" value="ECO:0007669"/>
    <property type="project" value="UniProtKB-SubCell"/>
</dbReference>
<evidence type="ECO:0000259" key="3">
    <source>
        <dbReference type="Pfam" id="PF00582"/>
    </source>
</evidence>
<evidence type="ECO:0000256" key="1">
    <source>
        <dbReference type="ARBA" id="ARBA00008791"/>
    </source>
</evidence>
<comment type="similarity">
    <text evidence="1 2">Belongs to the universal stress protein A family.</text>
</comment>
<dbReference type="InterPro" id="IPR014729">
    <property type="entry name" value="Rossmann-like_a/b/a_fold"/>
</dbReference>
<dbReference type="Proteomes" id="UP000077875">
    <property type="component" value="Chromosome"/>
</dbReference>
<sequence>MYKHILLSTDGSEVAQKGIEQGLLLAQGLGAKVTIITVTEKLHTYAGPAGGAGWVPAPDEMAEYEAGRKKAAEKVIVDAKEAADRLGIQAQTLHIPDALPAETIVATAQERGCDLIAMSSHGRRGLDRLLLGSQTSEVLAHSPVAVLVVR</sequence>
<proteinExistence type="inferred from homology"/>